<keyword evidence="1" id="KW-0812">Transmembrane</keyword>
<proteinExistence type="predicted"/>
<feature type="transmembrane region" description="Helical" evidence="1">
    <location>
        <begin position="66"/>
        <end position="87"/>
    </location>
</feature>
<dbReference type="EMBL" id="CAFBLS010000291">
    <property type="protein sequence ID" value="CAB4885987.1"/>
    <property type="molecule type" value="Genomic_DNA"/>
</dbReference>
<dbReference type="InterPro" id="IPR011053">
    <property type="entry name" value="Single_hybrid_motif"/>
</dbReference>
<reference evidence="2" key="1">
    <citation type="submission" date="2020-05" db="EMBL/GenBank/DDBJ databases">
        <authorList>
            <person name="Chiriac C."/>
            <person name="Salcher M."/>
            <person name="Ghai R."/>
            <person name="Kavagutti S V."/>
        </authorList>
    </citation>
    <scope>NUCLEOTIDE SEQUENCE</scope>
</reference>
<gene>
    <name evidence="2" type="ORF">UFOPK3402_01839</name>
</gene>
<dbReference type="SUPFAM" id="SSF51230">
    <property type="entry name" value="Single hybrid motif"/>
    <property type="match status" value="1"/>
</dbReference>
<accession>A0A6J7ER47</accession>
<keyword evidence="1" id="KW-1133">Transmembrane helix</keyword>
<sequence length="276" mass="28264">MSNRTSGPDGGRRRSELLDAIFDAVDGDSGQESTPENRLFRARALEQINVAKQLDNLLPLTSLRTWIALAGVALLIGAGLVYAGGVVQTSAVRAVGRTVASPGIAVAASPADAVITDVLVIEGERVSQGQVVATGVAPGGVAVQVQAPIDGTVWQQLISTGRTAFVGDAVTTILPIGSDRSVLVAVPERLTADLVQGLAANVSGRFGVVTGEVMSVSAAPIPADIAMERLGVTLASDEPVMIVSLALDGVIQAGTEASVEIVVSQQTLLEQLTSLR</sequence>
<protein>
    <submittedName>
        <fullName evidence="2">Unannotated protein</fullName>
    </submittedName>
</protein>
<name>A0A6J7ER47_9ZZZZ</name>
<dbReference type="AlphaFoldDB" id="A0A6J7ER47"/>
<organism evidence="2">
    <name type="scientific">freshwater metagenome</name>
    <dbReference type="NCBI Taxonomy" id="449393"/>
    <lineage>
        <taxon>unclassified sequences</taxon>
        <taxon>metagenomes</taxon>
        <taxon>ecological metagenomes</taxon>
    </lineage>
</organism>
<dbReference type="Gene3D" id="2.40.50.100">
    <property type="match status" value="1"/>
</dbReference>
<evidence type="ECO:0000256" key="1">
    <source>
        <dbReference type="SAM" id="Phobius"/>
    </source>
</evidence>
<evidence type="ECO:0000313" key="2">
    <source>
        <dbReference type="EMBL" id="CAB4885987.1"/>
    </source>
</evidence>
<keyword evidence="1" id="KW-0472">Membrane</keyword>